<dbReference type="STRING" id="36745.CLSAP_13270"/>
<name>M1MUA9_9CLOT</name>
<gene>
    <name evidence="2" type="ORF">Cspa_c13600</name>
</gene>
<evidence type="ECO:0000313" key="2">
    <source>
        <dbReference type="EMBL" id="AGF55132.1"/>
    </source>
</evidence>
<protein>
    <recommendedName>
        <fullName evidence="1">Putative amidase domain-containing protein</fullName>
    </recommendedName>
</protein>
<dbReference type="HOGENOM" id="CLU_838629_0_0_9"/>
<dbReference type="PANTHER" id="PTHR40032">
    <property type="entry name" value="EXPORTED PROTEIN-RELATED"/>
    <property type="match status" value="1"/>
</dbReference>
<dbReference type="EMBL" id="CP004121">
    <property type="protein sequence ID" value="AGF55132.1"/>
    <property type="molecule type" value="Genomic_DNA"/>
</dbReference>
<evidence type="ECO:0000313" key="3">
    <source>
        <dbReference type="Proteomes" id="UP000011728"/>
    </source>
</evidence>
<evidence type="ECO:0000259" key="1">
    <source>
        <dbReference type="Pfam" id="PF12671"/>
    </source>
</evidence>
<dbReference type="KEGG" id="csr:Cspa_c13600"/>
<dbReference type="RefSeq" id="WP_015391454.1">
    <property type="nucleotide sequence ID" value="NC_020291.1"/>
</dbReference>
<dbReference type="InterPro" id="IPR024301">
    <property type="entry name" value="Amidase_6"/>
</dbReference>
<dbReference type="AlphaFoldDB" id="M1MUA9"/>
<dbReference type="PANTHER" id="PTHR40032:SF1">
    <property type="entry name" value="EXPORTED PROTEIN"/>
    <property type="match status" value="1"/>
</dbReference>
<dbReference type="Proteomes" id="UP000011728">
    <property type="component" value="Chromosome"/>
</dbReference>
<dbReference type="Pfam" id="PF12671">
    <property type="entry name" value="Amidase_6"/>
    <property type="match status" value="1"/>
</dbReference>
<proteinExistence type="predicted"/>
<dbReference type="eggNOG" id="ENOG502Z7JI">
    <property type="taxonomic scope" value="Bacteria"/>
</dbReference>
<organism evidence="2 3">
    <name type="scientific">Clostridium saccharoperbutylacetonicum N1-4(HMT)</name>
    <dbReference type="NCBI Taxonomy" id="931276"/>
    <lineage>
        <taxon>Bacteria</taxon>
        <taxon>Bacillati</taxon>
        <taxon>Bacillota</taxon>
        <taxon>Clostridia</taxon>
        <taxon>Eubacteriales</taxon>
        <taxon>Clostridiaceae</taxon>
        <taxon>Clostridium</taxon>
    </lineage>
</organism>
<feature type="domain" description="Putative amidase" evidence="1">
    <location>
        <begin position="187"/>
        <end position="313"/>
    </location>
</feature>
<accession>M1MUA9</accession>
<dbReference type="PATRIC" id="fig|931276.5.peg.1319"/>
<sequence>MLSKVLYDLCHLLSTPYDNLNLVPDMSPYINHLILEKIYLDKLQLYKYRKFINSILENIHFTYKYSILEKNKEIIKLKLNLRICFKLKNAPTKIISSYISEYITILENLQNNFKIQLLIENEDNPILYNYLLDTPLSKIKCLKYYKDDFVIETNFPLINSTNETFNTCESSFYLSARDRDSYSFNILSACTYAETFALTPNPEYKYFEGIGGDCTNFASQILYSGGLKKNKIWAPYTNSWIRVQELYSYLINNNLAIKVPNDSLLSKGDLIQFYTPKIGRYFHNGFITYKLPNNDCLYCCHSYNKLNYPLSEIYPNKYPTLRALRFQ</sequence>
<dbReference type="OrthoDB" id="9812429at2"/>
<keyword evidence="3" id="KW-1185">Reference proteome</keyword>
<reference evidence="2 3" key="1">
    <citation type="submission" date="2013-02" db="EMBL/GenBank/DDBJ databases">
        <title>Genome sequence of Clostridium saccharoperbutylacetonicum N1-4(HMT).</title>
        <authorList>
            <person name="Poehlein A."/>
            <person name="Daniel R."/>
        </authorList>
    </citation>
    <scope>NUCLEOTIDE SEQUENCE [LARGE SCALE GENOMIC DNA]</scope>
    <source>
        <strain evidence="3">N1-4(HMT)</strain>
    </source>
</reference>